<evidence type="ECO:0000256" key="4">
    <source>
        <dbReference type="ARBA" id="ARBA00022840"/>
    </source>
</evidence>
<evidence type="ECO:0000313" key="6">
    <source>
        <dbReference type="EMBL" id="TNV81331.1"/>
    </source>
</evidence>
<proteinExistence type="predicted"/>
<accession>A0A8J8NT98</accession>
<keyword evidence="1" id="KW-0808">Transferase</keyword>
<dbReference type="PROSITE" id="PS50011">
    <property type="entry name" value="PROTEIN_KINASE_DOM"/>
    <property type="match status" value="1"/>
</dbReference>
<evidence type="ECO:0000256" key="2">
    <source>
        <dbReference type="ARBA" id="ARBA00022741"/>
    </source>
</evidence>
<dbReference type="Gene3D" id="1.10.510.10">
    <property type="entry name" value="Transferase(Phosphotransferase) domain 1"/>
    <property type="match status" value="1"/>
</dbReference>
<sequence length="324" mass="37925">MKGYRFLKRISEGAYGITYQVEHIESHIRCQSRQETLSEIEFYEKAHHPFIIDFKESFPLPIKDDPAHRSCLVLEYADGCDLRNMLNTLKKPIPEKLALMWFAEACLGLARMHEKRIAHRDLKPENILLTCGRHGGVAKIADFGCQKYIREDERQTYQIGTGQYFAPEKIKKNYDMKVDVWSMGIVLYEMLTGGEHPVEFDFEKYSLLEYMMELPHLKLKQMPSTISKPCQELIISMLQKDPLQRPTIAQVLGVPIVYEMKFLRSLHSKSQISKSFNPLQRLKKRKQEQQAQQLHQPYHQLLQRLQSRHNQVRQTCSVNQCSIS</sequence>
<dbReference type="PANTHER" id="PTHR43671">
    <property type="entry name" value="SERINE/THREONINE-PROTEIN KINASE NEK"/>
    <property type="match status" value="1"/>
</dbReference>
<dbReference type="Pfam" id="PF00069">
    <property type="entry name" value="Pkinase"/>
    <property type="match status" value="1"/>
</dbReference>
<evidence type="ECO:0000256" key="3">
    <source>
        <dbReference type="ARBA" id="ARBA00022777"/>
    </source>
</evidence>
<evidence type="ECO:0000259" key="5">
    <source>
        <dbReference type="PROSITE" id="PS50011"/>
    </source>
</evidence>
<evidence type="ECO:0000256" key="1">
    <source>
        <dbReference type="ARBA" id="ARBA00022679"/>
    </source>
</evidence>
<dbReference type="PROSITE" id="PS00108">
    <property type="entry name" value="PROTEIN_KINASE_ST"/>
    <property type="match status" value="1"/>
</dbReference>
<dbReference type="EMBL" id="RRYP01006285">
    <property type="protein sequence ID" value="TNV81331.1"/>
    <property type="molecule type" value="Genomic_DNA"/>
</dbReference>
<keyword evidence="2" id="KW-0547">Nucleotide-binding</keyword>
<dbReference type="InterPro" id="IPR050660">
    <property type="entry name" value="NEK_Ser/Thr_kinase"/>
</dbReference>
<keyword evidence="3" id="KW-0418">Kinase</keyword>
<protein>
    <recommendedName>
        <fullName evidence="5">Protein kinase domain-containing protein</fullName>
    </recommendedName>
</protein>
<gene>
    <name evidence="6" type="ORF">FGO68_gene6377</name>
</gene>
<reference evidence="6" key="1">
    <citation type="submission" date="2019-06" db="EMBL/GenBank/DDBJ databases">
        <authorList>
            <person name="Zheng W."/>
        </authorList>
    </citation>
    <scope>NUCLEOTIDE SEQUENCE</scope>
    <source>
        <strain evidence="6">QDHG01</strain>
    </source>
</reference>
<dbReference type="InterPro" id="IPR008271">
    <property type="entry name" value="Ser/Thr_kinase_AS"/>
</dbReference>
<dbReference type="OrthoDB" id="291146at2759"/>
<dbReference type="AlphaFoldDB" id="A0A8J8NT98"/>
<dbReference type="Proteomes" id="UP000785679">
    <property type="component" value="Unassembled WGS sequence"/>
</dbReference>
<comment type="caution">
    <text evidence="6">The sequence shown here is derived from an EMBL/GenBank/DDBJ whole genome shotgun (WGS) entry which is preliminary data.</text>
</comment>
<dbReference type="InterPro" id="IPR011009">
    <property type="entry name" value="Kinase-like_dom_sf"/>
</dbReference>
<dbReference type="SUPFAM" id="SSF56112">
    <property type="entry name" value="Protein kinase-like (PK-like)"/>
    <property type="match status" value="1"/>
</dbReference>
<feature type="domain" description="Protein kinase" evidence="5">
    <location>
        <begin position="4"/>
        <end position="263"/>
    </location>
</feature>
<organism evidence="6 7">
    <name type="scientific">Halteria grandinella</name>
    <dbReference type="NCBI Taxonomy" id="5974"/>
    <lineage>
        <taxon>Eukaryota</taxon>
        <taxon>Sar</taxon>
        <taxon>Alveolata</taxon>
        <taxon>Ciliophora</taxon>
        <taxon>Intramacronucleata</taxon>
        <taxon>Spirotrichea</taxon>
        <taxon>Stichotrichia</taxon>
        <taxon>Sporadotrichida</taxon>
        <taxon>Halteriidae</taxon>
        <taxon>Halteria</taxon>
    </lineage>
</organism>
<dbReference type="InterPro" id="IPR000719">
    <property type="entry name" value="Prot_kinase_dom"/>
</dbReference>
<keyword evidence="7" id="KW-1185">Reference proteome</keyword>
<dbReference type="SMART" id="SM00220">
    <property type="entry name" value="S_TKc"/>
    <property type="match status" value="1"/>
</dbReference>
<name>A0A8J8NT98_HALGN</name>
<keyword evidence="4" id="KW-0067">ATP-binding</keyword>
<dbReference type="GO" id="GO:0005524">
    <property type="term" value="F:ATP binding"/>
    <property type="evidence" value="ECO:0007669"/>
    <property type="project" value="UniProtKB-KW"/>
</dbReference>
<dbReference type="GO" id="GO:0004674">
    <property type="term" value="F:protein serine/threonine kinase activity"/>
    <property type="evidence" value="ECO:0007669"/>
    <property type="project" value="TreeGrafter"/>
</dbReference>
<dbReference type="PANTHER" id="PTHR43671:SF106">
    <property type="entry name" value="NIMA-LIKE KINASE"/>
    <property type="match status" value="1"/>
</dbReference>
<evidence type="ECO:0000313" key="7">
    <source>
        <dbReference type="Proteomes" id="UP000785679"/>
    </source>
</evidence>